<feature type="domain" description="MmyB-like transcription regulator ligand binding" evidence="1">
    <location>
        <begin position="23"/>
        <end position="122"/>
    </location>
</feature>
<name>A0ABZ1SVC2_9ACTN</name>
<accession>A0ABZ1SVC2</accession>
<dbReference type="EMBL" id="CP108085">
    <property type="protein sequence ID" value="WUP76949.1"/>
    <property type="molecule type" value="Genomic_DNA"/>
</dbReference>
<dbReference type="Pfam" id="PF17765">
    <property type="entry name" value="MLTR_LBD"/>
    <property type="match status" value="1"/>
</dbReference>
<dbReference type="PANTHER" id="PTHR35010">
    <property type="entry name" value="BLL4672 PROTEIN-RELATED"/>
    <property type="match status" value="1"/>
</dbReference>
<proteinExistence type="predicted"/>
<dbReference type="Proteomes" id="UP001432011">
    <property type="component" value="Chromosome"/>
</dbReference>
<dbReference type="PANTHER" id="PTHR35010:SF2">
    <property type="entry name" value="BLL4672 PROTEIN"/>
    <property type="match status" value="1"/>
</dbReference>
<evidence type="ECO:0000313" key="3">
    <source>
        <dbReference type="Proteomes" id="UP001432011"/>
    </source>
</evidence>
<reference evidence="2" key="1">
    <citation type="submission" date="2022-10" db="EMBL/GenBank/DDBJ databases">
        <title>The complete genomes of actinobacterial strains from the NBC collection.</title>
        <authorList>
            <person name="Joergensen T.S."/>
            <person name="Alvarez Arevalo M."/>
            <person name="Sterndorff E.B."/>
            <person name="Faurdal D."/>
            <person name="Vuksanovic O."/>
            <person name="Mourched A.-S."/>
            <person name="Charusanti P."/>
            <person name="Shaw S."/>
            <person name="Blin K."/>
            <person name="Weber T."/>
        </authorList>
    </citation>
    <scope>NUCLEOTIDE SEQUENCE</scope>
    <source>
        <strain evidence="2">NBC_00254</strain>
    </source>
</reference>
<dbReference type="Gene3D" id="3.30.450.180">
    <property type="match status" value="1"/>
</dbReference>
<gene>
    <name evidence="2" type="ORF">OG913_08065</name>
</gene>
<organism evidence="2 3">
    <name type="scientific">Microbispora hainanensis</name>
    <dbReference type="NCBI Taxonomy" id="568844"/>
    <lineage>
        <taxon>Bacteria</taxon>
        <taxon>Bacillati</taxon>
        <taxon>Actinomycetota</taxon>
        <taxon>Actinomycetes</taxon>
        <taxon>Streptosporangiales</taxon>
        <taxon>Streptosporangiaceae</taxon>
        <taxon>Microbispora</taxon>
    </lineage>
</organism>
<sequence>MESLSGDHTGDPAGNRSDIRDFLTRASVAMLRAEAGRAPHDRALRELVGELSTLSLDFRTMWASHDVRIRLEGGKRLDHPEAGRLEMTFRSLNLPLPQRAVHELVIYTAEPGTPSEDRLKLLAGWTAPQTSPTRSVRSGG</sequence>
<dbReference type="InterPro" id="IPR041413">
    <property type="entry name" value="MLTR_LBD"/>
</dbReference>
<protein>
    <recommendedName>
        <fullName evidence="1">MmyB-like transcription regulator ligand binding domain-containing protein</fullName>
    </recommendedName>
</protein>
<keyword evidence="3" id="KW-1185">Reference proteome</keyword>
<evidence type="ECO:0000313" key="2">
    <source>
        <dbReference type="EMBL" id="WUP76949.1"/>
    </source>
</evidence>
<evidence type="ECO:0000259" key="1">
    <source>
        <dbReference type="Pfam" id="PF17765"/>
    </source>
</evidence>
<dbReference type="RefSeq" id="WP_328710090.1">
    <property type="nucleotide sequence ID" value="NZ_CP108085.1"/>
</dbReference>